<evidence type="ECO:0000313" key="4">
    <source>
        <dbReference type="Proteomes" id="UP000284731"/>
    </source>
</evidence>
<dbReference type="Proteomes" id="UP000284731">
    <property type="component" value="Unassembled WGS sequence"/>
</dbReference>
<dbReference type="EMBL" id="QRWX01000002">
    <property type="protein sequence ID" value="RGT56297.1"/>
    <property type="molecule type" value="Genomic_DNA"/>
</dbReference>
<organism evidence="3 4">
    <name type="scientific">Solobacterium moorei</name>
    <dbReference type="NCBI Taxonomy" id="102148"/>
    <lineage>
        <taxon>Bacteria</taxon>
        <taxon>Bacillati</taxon>
        <taxon>Bacillota</taxon>
        <taxon>Erysipelotrichia</taxon>
        <taxon>Erysipelotrichales</taxon>
        <taxon>Erysipelotrichaceae</taxon>
        <taxon>Solobacterium</taxon>
    </lineage>
</organism>
<dbReference type="Pfam" id="PF02645">
    <property type="entry name" value="DegV"/>
    <property type="match status" value="1"/>
</dbReference>
<dbReference type="PANTHER" id="PTHR33434">
    <property type="entry name" value="DEGV DOMAIN-CONTAINING PROTEIN DR_1986-RELATED"/>
    <property type="match status" value="1"/>
</dbReference>
<sequence length="303" mass="34529">MILGGPMNKYVIATSSTSDLPAEYLKEHNIPFISYTYTIDDKVYIDDCTEESRKFLMASMRAGKQPNTSQITEYAYYEFLKEILEAGNDVLFVDMTRALSSSINNAERAIKSLSEEFPDRKISLLDSYCVTGGLALFLKQLVKRHEEGWDYDQVVEWGNAHKFEYIHRFMVEDLQWLRRGGRLSNASALLGTILSIKPLIYIPDSGKLVSFKQVRGRKKALHSLIDSCADDIADYTKDEEILIIHADAYEDAVAFRNDFIKTYPQFKDAKISIMQLGPVIGSHVGPDFMAITYHGKHRLNIEK</sequence>
<dbReference type="InterPro" id="IPR043168">
    <property type="entry name" value="DegV_C"/>
</dbReference>
<name>A0A412PFC4_9FIRM</name>
<dbReference type="PROSITE" id="PS51482">
    <property type="entry name" value="DEGV"/>
    <property type="match status" value="1"/>
</dbReference>
<reference evidence="3 4" key="1">
    <citation type="submission" date="2018-08" db="EMBL/GenBank/DDBJ databases">
        <title>A genome reference for cultivated species of the human gut microbiota.</title>
        <authorList>
            <person name="Zou Y."/>
            <person name="Xue W."/>
            <person name="Luo G."/>
        </authorList>
    </citation>
    <scope>NUCLEOTIDE SEQUENCE [LARGE SCALE GENOMIC DNA]</scope>
    <source>
        <strain evidence="3 4">AF18-46</strain>
    </source>
</reference>
<dbReference type="InterPro" id="IPR050270">
    <property type="entry name" value="DegV_domain_contain"/>
</dbReference>
<comment type="function">
    <text evidence="1">May bind long-chain fatty acids, such as palmitate, and may play a role in lipid transport or fatty acid metabolism.</text>
</comment>
<dbReference type="InterPro" id="IPR003797">
    <property type="entry name" value="DegV"/>
</dbReference>
<evidence type="ECO:0000256" key="2">
    <source>
        <dbReference type="ARBA" id="ARBA00023121"/>
    </source>
</evidence>
<evidence type="ECO:0000313" key="3">
    <source>
        <dbReference type="EMBL" id="RGT56297.1"/>
    </source>
</evidence>
<dbReference type="Gene3D" id="3.40.50.10170">
    <property type="match status" value="1"/>
</dbReference>
<gene>
    <name evidence="3" type="ORF">DWX20_05690</name>
</gene>
<comment type="caution">
    <text evidence="3">The sequence shown here is derived from an EMBL/GenBank/DDBJ whole genome shotgun (WGS) entry which is preliminary data.</text>
</comment>
<dbReference type="SUPFAM" id="SSF82549">
    <property type="entry name" value="DAK1/DegV-like"/>
    <property type="match status" value="1"/>
</dbReference>
<dbReference type="AlphaFoldDB" id="A0A412PFC4"/>
<evidence type="ECO:0000256" key="1">
    <source>
        <dbReference type="ARBA" id="ARBA00003238"/>
    </source>
</evidence>
<protein>
    <submittedName>
        <fullName evidence="3">DegV family protein</fullName>
    </submittedName>
</protein>
<accession>A0A412PFC4</accession>
<dbReference type="NCBIfam" id="TIGR00762">
    <property type="entry name" value="DegV"/>
    <property type="match status" value="1"/>
</dbReference>
<proteinExistence type="predicted"/>
<keyword evidence="2" id="KW-0446">Lipid-binding</keyword>
<dbReference type="Gene3D" id="3.30.1180.10">
    <property type="match status" value="1"/>
</dbReference>
<dbReference type="GO" id="GO:0008289">
    <property type="term" value="F:lipid binding"/>
    <property type="evidence" value="ECO:0007669"/>
    <property type="project" value="UniProtKB-KW"/>
</dbReference>
<dbReference type="PANTHER" id="PTHR33434:SF3">
    <property type="entry name" value="DEGV DOMAIN-CONTAINING PROTEIN YITS"/>
    <property type="match status" value="1"/>
</dbReference>